<organism evidence="3 4">
    <name type="scientific">Albidovulum sediminis</name>
    <dbReference type="NCBI Taxonomy" id="3066345"/>
    <lineage>
        <taxon>Bacteria</taxon>
        <taxon>Pseudomonadati</taxon>
        <taxon>Pseudomonadota</taxon>
        <taxon>Alphaproteobacteria</taxon>
        <taxon>Rhodobacterales</taxon>
        <taxon>Paracoccaceae</taxon>
        <taxon>Albidovulum</taxon>
    </lineage>
</organism>
<dbReference type="PRINTS" id="PR01270">
    <property type="entry name" value="HDASUPER"/>
</dbReference>
<dbReference type="PANTHER" id="PTHR10625">
    <property type="entry name" value="HISTONE DEACETYLASE HDAC1-RELATED"/>
    <property type="match status" value="1"/>
</dbReference>
<dbReference type="Pfam" id="PF00850">
    <property type="entry name" value="Hist_deacetyl"/>
    <property type="match status" value="1"/>
</dbReference>
<dbReference type="InterPro" id="IPR000286">
    <property type="entry name" value="HDACs"/>
</dbReference>
<dbReference type="RefSeq" id="WP_261497849.1">
    <property type="nucleotide sequence ID" value="NZ_JAOCQF010000010.1"/>
</dbReference>
<evidence type="ECO:0000313" key="4">
    <source>
        <dbReference type="Proteomes" id="UP001205601"/>
    </source>
</evidence>
<dbReference type="CDD" id="cd09996">
    <property type="entry name" value="HDAC_classII_1"/>
    <property type="match status" value="1"/>
</dbReference>
<accession>A0ABT2NSR1</accession>
<dbReference type="InterPro" id="IPR037138">
    <property type="entry name" value="His_deacetylse_dom_sf"/>
</dbReference>
<comment type="caution">
    <text evidence="3">The sequence shown here is derived from an EMBL/GenBank/DDBJ whole genome shotgun (WGS) entry which is preliminary data.</text>
</comment>
<keyword evidence="4" id="KW-1185">Reference proteome</keyword>
<proteinExistence type="inferred from homology"/>
<evidence type="ECO:0000259" key="2">
    <source>
        <dbReference type="Pfam" id="PF00850"/>
    </source>
</evidence>
<dbReference type="Gene3D" id="3.40.800.20">
    <property type="entry name" value="Histone deacetylase domain"/>
    <property type="match status" value="1"/>
</dbReference>
<dbReference type="SUPFAM" id="SSF52768">
    <property type="entry name" value="Arginase/deacetylase"/>
    <property type="match status" value="1"/>
</dbReference>
<dbReference type="EMBL" id="JAOCQF010000010">
    <property type="protein sequence ID" value="MCT8331987.1"/>
    <property type="molecule type" value="Genomic_DNA"/>
</dbReference>
<protein>
    <submittedName>
        <fullName evidence="3">Class II histone deacetylase</fullName>
    </submittedName>
</protein>
<dbReference type="PANTHER" id="PTHR10625:SF31">
    <property type="entry name" value="HISTONE DEACETYLASE DOMAIN-CONTAINING PROTEIN"/>
    <property type="match status" value="1"/>
</dbReference>
<dbReference type="InterPro" id="IPR023801">
    <property type="entry name" value="His_deacetylse_dom"/>
</dbReference>
<evidence type="ECO:0000313" key="3">
    <source>
        <dbReference type="EMBL" id="MCT8331987.1"/>
    </source>
</evidence>
<dbReference type="InterPro" id="IPR023696">
    <property type="entry name" value="Ureohydrolase_dom_sf"/>
</dbReference>
<feature type="domain" description="Histone deacetylase" evidence="2">
    <location>
        <begin position="38"/>
        <end position="326"/>
    </location>
</feature>
<reference evidence="4" key="1">
    <citation type="submission" date="2023-07" db="EMBL/GenBank/DDBJ databases">
        <title>Defluviimonas sediminis sp. nov., isolated from mangrove sediment.</title>
        <authorList>
            <person name="Liu L."/>
            <person name="Li J."/>
            <person name="Huang Y."/>
            <person name="Pan J."/>
            <person name="Li M."/>
        </authorList>
    </citation>
    <scope>NUCLEOTIDE SEQUENCE [LARGE SCALE GENOMIC DNA]</scope>
    <source>
        <strain evidence="4">FT324</strain>
    </source>
</reference>
<comment type="similarity">
    <text evidence="1">Belongs to the histone deacetylase family.</text>
</comment>
<name>A0ABT2NSR1_9RHOB</name>
<sequence>MGIKMATGLVYHELCMWHDAGNVSSFVPTGLQVQPDRHAEEPETKRRIRNLLEVSGLLGKLELIQPEPAEIAQIARVHPQSYIDRIKEKSRSGGGEVGLNTFIGNEGFDIARISTGGAISVMDRVLDGRVRNGYALVRPPGHHARPDEAMGFCVFANAPIAIREMQKKYQLDRIAIVDWDAHHGNGSEEIFYEDPAVLTISLHQNNLFPIGSGAMSANGAGRGEGYNINVPLPPGSGRGAYEAAFERVVIPALRAYRPQLIVVCSGFDACGLDPLARLMLHSSAYATLTRQLMHCADDVCQGRIAMVHEGGYSRALAPYCGLAVMETLSGIRTKVTDPFDEYVSGFGGQDLQPHQETIIEEARGLLKKKFA</sequence>
<gene>
    <name evidence="3" type="ORF">N5I32_20920</name>
</gene>
<dbReference type="Proteomes" id="UP001205601">
    <property type="component" value="Unassembled WGS sequence"/>
</dbReference>
<evidence type="ECO:0000256" key="1">
    <source>
        <dbReference type="ARBA" id="ARBA00005947"/>
    </source>
</evidence>